<name>A0ABV3QYV4_9HYPH</name>
<feature type="transmembrane region" description="Helical" evidence="1">
    <location>
        <begin position="43"/>
        <end position="62"/>
    </location>
</feature>
<dbReference type="RefSeq" id="WP_367722603.1">
    <property type="nucleotide sequence ID" value="NZ_JBFOCI010000002.1"/>
</dbReference>
<evidence type="ECO:0000256" key="1">
    <source>
        <dbReference type="SAM" id="Phobius"/>
    </source>
</evidence>
<accession>A0ABV3QYV4</accession>
<reference evidence="3 4" key="1">
    <citation type="submission" date="2024-06" db="EMBL/GenBank/DDBJ databases">
        <authorList>
            <person name="Tuo L."/>
        </authorList>
    </citation>
    <scope>NUCLEOTIDE SEQUENCE [LARGE SCALE GENOMIC DNA]</scope>
    <source>
        <strain evidence="3 4">ZMM04-5</strain>
    </source>
</reference>
<comment type="caution">
    <text evidence="3">The sequence shown here is derived from an EMBL/GenBank/DDBJ whole genome shotgun (WGS) entry which is preliminary data.</text>
</comment>
<keyword evidence="2" id="KW-0732">Signal</keyword>
<dbReference type="Proteomes" id="UP001556196">
    <property type="component" value="Unassembled WGS sequence"/>
</dbReference>
<feature type="signal peptide" evidence="2">
    <location>
        <begin position="1"/>
        <end position="25"/>
    </location>
</feature>
<keyword evidence="1" id="KW-1133">Transmembrane helix</keyword>
<evidence type="ECO:0000256" key="2">
    <source>
        <dbReference type="SAM" id="SignalP"/>
    </source>
</evidence>
<keyword evidence="4" id="KW-1185">Reference proteome</keyword>
<sequence>MKTKAHAVAGALALLTICIFWCATAATELFGDAAAIASVKKCIVAGMLVLIPAMAVAGALGLSLGRGWRSPAVERKKRRMKIAAANGILILIPSAVFLAGRAEAGAFDAAFATVQALELIAGAVNITLLSLNMRDGLALRRKPARPASGPERMPA</sequence>
<keyword evidence="1" id="KW-0472">Membrane</keyword>
<gene>
    <name evidence="3" type="ORF">ABUE31_05860</name>
</gene>
<evidence type="ECO:0008006" key="5">
    <source>
        <dbReference type="Google" id="ProtNLM"/>
    </source>
</evidence>
<evidence type="ECO:0000313" key="3">
    <source>
        <dbReference type="EMBL" id="MEW9805507.1"/>
    </source>
</evidence>
<feature type="transmembrane region" description="Helical" evidence="1">
    <location>
        <begin position="112"/>
        <end position="131"/>
    </location>
</feature>
<protein>
    <recommendedName>
        <fullName evidence="5">Lipoprotein</fullName>
    </recommendedName>
</protein>
<feature type="chain" id="PRO_5045493779" description="Lipoprotein" evidence="2">
    <location>
        <begin position="26"/>
        <end position="155"/>
    </location>
</feature>
<proteinExistence type="predicted"/>
<organism evidence="3 4">
    <name type="scientific">Mesorhizobium marinum</name>
    <dbReference type="NCBI Taxonomy" id="3228790"/>
    <lineage>
        <taxon>Bacteria</taxon>
        <taxon>Pseudomonadati</taxon>
        <taxon>Pseudomonadota</taxon>
        <taxon>Alphaproteobacteria</taxon>
        <taxon>Hyphomicrobiales</taxon>
        <taxon>Phyllobacteriaceae</taxon>
        <taxon>Mesorhizobium</taxon>
    </lineage>
</organism>
<feature type="transmembrane region" description="Helical" evidence="1">
    <location>
        <begin position="82"/>
        <end position="100"/>
    </location>
</feature>
<evidence type="ECO:0000313" key="4">
    <source>
        <dbReference type="Proteomes" id="UP001556196"/>
    </source>
</evidence>
<keyword evidence="1" id="KW-0812">Transmembrane</keyword>
<dbReference type="EMBL" id="JBFOCI010000002">
    <property type="protein sequence ID" value="MEW9805507.1"/>
    <property type="molecule type" value="Genomic_DNA"/>
</dbReference>